<dbReference type="EMBL" id="JBEHZE010000001">
    <property type="protein sequence ID" value="MEX6633229.1"/>
    <property type="molecule type" value="Genomic_DNA"/>
</dbReference>
<dbReference type="Gene3D" id="3.30.70.2400">
    <property type="entry name" value="Uncharacterised protein PF13773, DUF4170"/>
    <property type="match status" value="1"/>
</dbReference>
<organism evidence="1 2">
    <name type="scientific">Hyphococcus lacteus</name>
    <dbReference type="NCBI Taxonomy" id="3143536"/>
    <lineage>
        <taxon>Bacteria</taxon>
        <taxon>Pseudomonadati</taxon>
        <taxon>Pseudomonadota</taxon>
        <taxon>Alphaproteobacteria</taxon>
        <taxon>Parvularculales</taxon>
        <taxon>Parvularculaceae</taxon>
        <taxon>Hyphococcus</taxon>
    </lineage>
</organism>
<evidence type="ECO:0000313" key="2">
    <source>
        <dbReference type="Proteomes" id="UP001560685"/>
    </source>
</evidence>
<proteinExistence type="predicted"/>
<dbReference type="Proteomes" id="UP001560685">
    <property type="component" value="Unassembled WGS sequence"/>
</dbReference>
<sequence length="77" mass="8825">MSDKQLLHLVFGGELENLEEVSFRDLNDLDIVGVFPDYESASKAWRSKAQSTVDNAHMRYFIVHMHKLLDPDGDGKF</sequence>
<dbReference type="RefSeq" id="WP_369313183.1">
    <property type="nucleotide sequence ID" value="NZ_JBEHZE010000001.1"/>
</dbReference>
<keyword evidence="2" id="KW-1185">Reference proteome</keyword>
<accession>A0ABV3Z372</accession>
<dbReference type="Pfam" id="PF13773">
    <property type="entry name" value="DUF4170"/>
    <property type="match status" value="1"/>
</dbReference>
<dbReference type="InterPro" id="IPR025226">
    <property type="entry name" value="DUF4170"/>
</dbReference>
<protein>
    <submittedName>
        <fullName evidence="1">DUF4170 domain-containing protein</fullName>
    </submittedName>
</protein>
<reference evidence="1 2" key="1">
    <citation type="submission" date="2024-05" db="EMBL/GenBank/DDBJ databases">
        <title>Three bacterial strains, DH-69, EH-24, and ECK-19 isolated from coastal sediments.</title>
        <authorList>
            <person name="Ye Y.-Q."/>
            <person name="Du Z.-J."/>
        </authorList>
    </citation>
    <scope>NUCLEOTIDE SEQUENCE [LARGE SCALE GENOMIC DNA]</scope>
    <source>
        <strain evidence="1 2">ECK-19</strain>
    </source>
</reference>
<evidence type="ECO:0000313" key="1">
    <source>
        <dbReference type="EMBL" id="MEX6633229.1"/>
    </source>
</evidence>
<name>A0ABV3Z372_9PROT</name>
<comment type="caution">
    <text evidence="1">The sequence shown here is derived from an EMBL/GenBank/DDBJ whole genome shotgun (WGS) entry which is preliminary data.</text>
</comment>
<gene>
    <name evidence="1" type="ORF">ABFZ84_06655</name>
</gene>